<dbReference type="Pfam" id="PF13972">
    <property type="entry name" value="TetR"/>
    <property type="match status" value="1"/>
</dbReference>
<dbReference type="RefSeq" id="WP_266055472.1">
    <property type="nucleotide sequence ID" value="NZ_JAPFQN010000003.1"/>
</dbReference>
<gene>
    <name evidence="4" type="ORF">OO013_04450</name>
</gene>
<evidence type="ECO:0000256" key="1">
    <source>
        <dbReference type="ARBA" id="ARBA00023125"/>
    </source>
</evidence>
<keyword evidence="1 2" id="KW-0238">DNA-binding</keyword>
<dbReference type="Gene3D" id="1.10.357.10">
    <property type="entry name" value="Tetracycline Repressor, domain 2"/>
    <property type="match status" value="1"/>
</dbReference>
<name>A0ABT3RNC3_9BACT</name>
<dbReference type="Proteomes" id="UP001209885">
    <property type="component" value="Unassembled WGS sequence"/>
</dbReference>
<keyword evidence="5" id="KW-1185">Reference proteome</keyword>
<dbReference type="EMBL" id="JAPFQN010000003">
    <property type="protein sequence ID" value="MCX2743101.1"/>
    <property type="molecule type" value="Genomic_DNA"/>
</dbReference>
<dbReference type="PROSITE" id="PS50977">
    <property type="entry name" value="HTH_TETR_2"/>
    <property type="match status" value="1"/>
</dbReference>
<accession>A0ABT3RNC3</accession>
<evidence type="ECO:0000259" key="3">
    <source>
        <dbReference type="PROSITE" id="PS50977"/>
    </source>
</evidence>
<feature type="DNA-binding region" description="H-T-H motif" evidence="2">
    <location>
        <begin position="25"/>
        <end position="44"/>
    </location>
</feature>
<dbReference type="SUPFAM" id="SSF46689">
    <property type="entry name" value="Homeodomain-like"/>
    <property type="match status" value="1"/>
</dbReference>
<comment type="caution">
    <text evidence="4">The sequence shown here is derived from an EMBL/GenBank/DDBJ whole genome shotgun (WGS) entry which is preliminary data.</text>
</comment>
<evidence type="ECO:0000313" key="5">
    <source>
        <dbReference type="Proteomes" id="UP001209885"/>
    </source>
</evidence>
<sequence length="209" mass="24823">MNKTKEKILLKALKLFNENGISAVSSKTIAESIGISYGNLCYHFPRKDDIVLALYLRMQKEVDAEFKLMQEEVLNFDFVLDRLKVLFAVLYKYKFIYLGITKVIRHYDHIKHHAIEQNDERKRILEGLSEFLIDNGYMLHFHNDKQKALFIHSLLLVSNSWIADSEVFYSGREDDKVEYYMQLFFSMIRPYLTKKGREGFRKVYVEIEN</sequence>
<dbReference type="InterPro" id="IPR025722">
    <property type="entry name" value="TetR"/>
</dbReference>
<dbReference type="PANTHER" id="PTHR43479">
    <property type="entry name" value="ACREF/ENVCD OPERON REPRESSOR-RELATED"/>
    <property type="match status" value="1"/>
</dbReference>
<reference evidence="4 5" key="1">
    <citation type="submission" date="2022-11" db="EMBL/GenBank/DDBJ databases">
        <title>The characterization of three novel Bacteroidetes species and genomic analysis of their roles in tidal elemental geochemical cycles.</title>
        <authorList>
            <person name="Ma K."/>
        </authorList>
    </citation>
    <scope>NUCLEOTIDE SEQUENCE [LARGE SCALE GENOMIC DNA]</scope>
    <source>
        <strain evidence="4 5">M17</strain>
    </source>
</reference>
<dbReference type="InterPro" id="IPR009057">
    <property type="entry name" value="Homeodomain-like_sf"/>
</dbReference>
<proteinExistence type="predicted"/>
<organism evidence="4 5">
    <name type="scientific">Mangrovivirga halotolerans</name>
    <dbReference type="NCBI Taxonomy" id="2993936"/>
    <lineage>
        <taxon>Bacteria</taxon>
        <taxon>Pseudomonadati</taxon>
        <taxon>Bacteroidota</taxon>
        <taxon>Cytophagia</taxon>
        <taxon>Cytophagales</taxon>
        <taxon>Mangrovivirgaceae</taxon>
        <taxon>Mangrovivirga</taxon>
    </lineage>
</organism>
<dbReference type="PANTHER" id="PTHR43479:SF12">
    <property type="entry name" value="TRANSCRIPTIONAL REGULATORY PROTEIN"/>
    <property type="match status" value="1"/>
</dbReference>
<protein>
    <submittedName>
        <fullName evidence="4">TetR/AcrR family transcriptional regulator</fullName>
    </submittedName>
</protein>
<feature type="domain" description="HTH tetR-type" evidence="3">
    <location>
        <begin position="2"/>
        <end position="62"/>
    </location>
</feature>
<dbReference type="Pfam" id="PF00440">
    <property type="entry name" value="TetR_N"/>
    <property type="match status" value="1"/>
</dbReference>
<evidence type="ECO:0000256" key="2">
    <source>
        <dbReference type="PROSITE-ProRule" id="PRU00335"/>
    </source>
</evidence>
<evidence type="ECO:0000313" key="4">
    <source>
        <dbReference type="EMBL" id="MCX2743101.1"/>
    </source>
</evidence>
<dbReference type="PRINTS" id="PR00455">
    <property type="entry name" value="HTHTETR"/>
</dbReference>
<dbReference type="InterPro" id="IPR001647">
    <property type="entry name" value="HTH_TetR"/>
</dbReference>
<dbReference type="InterPro" id="IPR050624">
    <property type="entry name" value="HTH-type_Tx_Regulator"/>
</dbReference>